<accession>A0A1F6C4B2</accession>
<proteinExistence type="inferred from homology"/>
<organism evidence="3 4">
    <name type="scientific">Handelsmanbacteria sp. (strain RIFCSPLOWO2_12_FULL_64_10)</name>
    <dbReference type="NCBI Taxonomy" id="1817868"/>
    <lineage>
        <taxon>Bacteria</taxon>
        <taxon>Candidatus Handelsmaniibacteriota</taxon>
    </lineage>
</organism>
<name>A0A1F6C4B2_HANXR</name>
<protein>
    <recommendedName>
        <fullName evidence="2">UspA domain-containing protein</fullName>
    </recommendedName>
</protein>
<evidence type="ECO:0000256" key="1">
    <source>
        <dbReference type="ARBA" id="ARBA00008791"/>
    </source>
</evidence>
<dbReference type="EMBL" id="MFKF01000418">
    <property type="protein sequence ID" value="OGG44044.1"/>
    <property type="molecule type" value="Genomic_DNA"/>
</dbReference>
<feature type="domain" description="UspA" evidence="2">
    <location>
        <begin position="6"/>
        <end position="130"/>
    </location>
</feature>
<comment type="similarity">
    <text evidence="1">Belongs to the universal stress protein A family.</text>
</comment>
<evidence type="ECO:0000313" key="3">
    <source>
        <dbReference type="EMBL" id="OGG44044.1"/>
    </source>
</evidence>
<evidence type="ECO:0000313" key="4">
    <source>
        <dbReference type="Proteomes" id="UP000178606"/>
    </source>
</evidence>
<dbReference type="Proteomes" id="UP000178606">
    <property type="component" value="Unassembled WGS sequence"/>
</dbReference>
<dbReference type="PANTHER" id="PTHR46268:SF6">
    <property type="entry name" value="UNIVERSAL STRESS PROTEIN UP12"/>
    <property type="match status" value="1"/>
</dbReference>
<gene>
    <name evidence="3" type="ORF">A3F84_27950</name>
</gene>
<evidence type="ECO:0000259" key="2">
    <source>
        <dbReference type="Pfam" id="PF00582"/>
    </source>
</evidence>
<comment type="caution">
    <text evidence="3">The sequence shown here is derived from an EMBL/GenBank/DDBJ whole genome shotgun (WGS) entry which is preliminary data.</text>
</comment>
<dbReference type="AlphaFoldDB" id="A0A1F6C4B2"/>
<dbReference type="Pfam" id="PF00582">
    <property type="entry name" value="Usp"/>
    <property type="match status" value="1"/>
</dbReference>
<dbReference type="SUPFAM" id="SSF52402">
    <property type="entry name" value="Adenine nucleotide alpha hydrolases-like"/>
    <property type="match status" value="1"/>
</dbReference>
<dbReference type="PANTHER" id="PTHR46268">
    <property type="entry name" value="STRESS RESPONSE PROTEIN NHAX"/>
    <property type="match status" value="1"/>
</dbReference>
<dbReference type="Gene3D" id="3.40.50.12370">
    <property type="match status" value="1"/>
</dbReference>
<dbReference type="InterPro" id="IPR006016">
    <property type="entry name" value="UspA"/>
</dbReference>
<sequence length="144" mass="15147">MQPIDIKHVLAGVDFSDWTGPVLKTAAEVAGRYGAGLTAVYAETFLPPPYFTERGIDQLLAVLKTQRDEARRYLADVVRKEIGSRVAPETLLLEATPAEGILTAAEEKAAGLIVLGTHGRSGLNRLLMPGVDGGAALKGGIGVP</sequence>
<dbReference type="CDD" id="cd00293">
    <property type="entry name" value="USP-like"/>
    <property type="match status" value="1"/>
</dbReference>
<reference evidence="3 4" key="1">
    <citation type="journal article" date="2016" name="Nat. Commun.">
        <title>Thousands of microbial genomes shed light on interconnected biogeochemical processes in an aquifer system.</title>
        <authorList>
            <person name="Anantharaman K."/>
            <person name="Brown C.T."/>
            <person name="Hug L.A."/>
            <person name="Sharon I."/>
            <person name="Castelle C.J."/>
            <person name="Probst A.J."/>
            <person name="Thomas B.C."/>
            <person name="Singh A."/>
            <person name="Wilkins M.J."/>
            <person name="Karaoz U."/>
            <person name="Brodie E.L."/>
            <person name="Williams K.H."/>
            <person name="Hubbard S.S."/>
            <person name="Banfield J.F."/>
        </authorList>
    </citation>
    <scope>NUCLEOTIDE SEQUENCE [LARGE SCALE GENOMIC DNA]</scope>
    <source>
        <strain evidence="4">RIFCSPLOWO2_12_FULL_64_10</strain>
    </source>
</reference>